<dbReference type="InterPro" id="IPR011037">
    <property type="entry name" value="Pyrv_Knase-like_insert_dom_sf"/>
</dbReference>
<dbReference type="GO" id="GO:0030151">
    <property type="term" value="F:molybdenum ion binding"/>
    <property type="evidence" value="ECO:0007669"/>
    <property type="project" value="InterPro"/>
</dbReference>
<dbReference type="InterPro" id="IPR005302">
    <property type="entry name" value="MoCF_Sase_C"/>
</dbReference>
<dbReference type="EMBL" id="JAOPKD010000001">
    <property type="protein sequence ID" value="MCU4725837.1"/>
    <property type="molecule type" value="Genomic_DNA"/>
</dbReference>
<accession>A0AAE3LE40</accession>
<dbReference type="GO" id="GO:0030170">
    <property type="term" value="F:pyridoxal phosphate binding"/>
    <property type="evidence" value="ECO:0007669"/>
    <property type="project" value="InterPro"/>
</dbReference>
<dbReference type="Proteomes" id="UP001209746">
    <property type="component" value="Unassembled WGS sequence"/>
</dbReference>
<dbReference type="SUPFAM" id="SSF141673">
    <property type="entry name" value="MOSC N-terminal domain-like"/>
    <property type="match status" value="1"/>
</dbReference>
<evidence type="ECO:0000313" key="3">
    <source>
        <dbReference type="EMBL" id="MCU4725837.1"/>
    </source>
</evidence>
<evidence type="ECO:0000259" key="1">
    <source>
        <dbReference type="PROSITE" id="PS51340"/>
    </source>
</evidence>
<dbReference type="Pfam" id="PF03476">
    <property type="entry name" value="MOSC_N"/>
    <property type="match status" value="1"/>
</dbReference>
<dbReference type="Proteomes" id="UP001208186">
    <property type="component" value="Unassembled WGS sequence"/>
</dbReference>
<comment type="caution">
    <text evidence="3">The sequence shown here is derived from an EMBL/GenBank/DDBJ whole genome shotgun (WGS) entry which is preliminary data.</text>
</comment>
<name>A0AAE3LE40_9EURY</name>
<dbReference type="PROSITE" id="PS51340">
    <property type="entry name" value="MOSC"/>
    <property type="match status" value="1"/>
</dbReference>
<proteinExistence type="predicted"/>
<reference evidence="3" key="1">
    <citation type="submission" date="2023-02" db="EMBL/GenBank/DDBJ databases">
        <title>Enrichment on poylsaccharides allowed isolation of novel metabolic and taxonomic groups of Haloarchaea.</title>
        <authorList>
            <person name="Sorokin D.Y."/>
            <person name="Elcheninov A.G."/>
            <person name="Khizhniak T.V."/>
            <person name="Kolganova T.V."/>
            <person name="Kublanov I.V."/>
        </authorList>
    </citation>
    <scope>NUCLEOTIDE SEQUENCE</scope>
    <source>
        <strain evidence="2 4">HArc-curdl5-1</strain>
        <strain evidence="3">HArc-curdl7</strain>
    </source>
</reference>
<dbReference type="SUPFAM" id="SSF50800">
    <property type="entry name" value="PK beta-barrel domain-like"/>
    <property type="match status" value="1"/>
</dbReference>
<organism evidence="3 5">
    <name type="scientific">Halapricum hydrolyticum</name>
    <dbReference type="NCBI Taxonomy" id="2979991"/>
    <lineage>
        <taxon>Archaea</taxon>
        <taxon>Methanobacteriati</taxon>
        <taxon>Methanobacteriota</taxon>
        <taxon>Stenosarchaea group</taxon>
        <taxon>Halobacteria</taxon>
        <taxon>Halobacteriales</taxon>
        <taxon>Haloarculaceae</taxon>
        <taxon>Halapricum</taxon>
    </lineage>
</organism>
<evidence type="ECO:0000313" key="2">
    <source>
        <dbReference type="EMBL" id="MCU4716558.1"/>
    </source>
</evidence>
<gene>
    <name evidence="3" type="ORF">OB914_02465</name>
    <name evidence="2" type="ORF">OB916_00555</name>
</gene>
<dbReference type="GO" id="GO:0003824">
    <property type="term" value="F:catalytic activity"/>
    <property type="evidence" value="ECO:0007669"/>
    <property type="project" value="InterPro"/>
</dbReference>
<dbReference type="RefSeq" id="WP_315907327.1">
    <property type="nucleotide sequence ID" value="NZ_JAOPKC010000001.1"/>
</dbReference>
<feature type="domain" description="MOSC" evidence="1">
    <location>
        <begin position="85"/>
        <end position="257"/>
    </location>
</feature>
<dbReference type="AlphaFoldDB" id="A0AAE3LE40"/>
<dbReference type="Pfam" id="PF03473">
    <property type="entry name" value="MOSC"/>
    <property type="match status" value="1"/>
</dbReference>
<protein>
    <submittedName>
        <fullName evidence="3">MOSC N-terminal beta barrel domain-containing protein</fullName>
    </submittedName>
</protein>
<evidence type="ECO:0000313" key="4">
    <source>
        <dbReference type="Proteomes" id="UP001208186"/>
    </source>
</evidence>
<sequence>MPRLEAIYVYPIKSLDGLELETAQIDPGGSLARDRQYAMIDSDGEYVNGKRTAAVHRIDADFGPGGAIVTFDDATETARFDLEGERERAQAWLDERFEAEIELVRDDHLGFPDDTTDTGPTVISTGTLDVVTEWFDAIDGPGEMRRRLRPNLVVDAAPFWEDRLYAGPDEYVEFDVGDVTFEGYGPCQRCVVPSRDPDTGSPIEGFRTTFVEKRRETLPSWANDEQFDHYYRVMVNTRTPPESRGERFSAGAEVVIGDVVDR</sequence>
<evidence type="ECO:0000313" key="5">
    <source>
        <dbReference type="Proteomes" id="UP001209746"/>
    </source>
</evidence>
<dbReference type="InterPro" id="IPR005303">
    <property type="entry name" value="MOCOS_middle"/>
</dbReference>
<dbReference type="EMBL" id="JAOPKC010000001">
    <property type="protein sequence ID" value="MCU4716558.1"/>
    <property type="molecule type" value="Genomic_DNA"/>
</dbReference>
<keyword evidence="4" id="KW-1185">Reference proteome</keyword>